<reference evidence="1 2" key="1">
    <citation type="submission" date="2023-07" db="EMBL/GenBank/DDBJ databases">
        <title>Genomic Encyclopedia of Type Strains, Phase IV (KMG-IV): sequencing the most valuable type-strain genomes for metagenomic binning, comparative biology and taxonomic classification.</title>
        <authorList>
            <person name="Goeker M."/>
        </authorList>
    </citation>
    <scope>NUCLEOTIDE SEQUENCE [LARGE SCALE GENOMIC DNA]</scope>
    <source>
        <strain evidence="1 2">DSM 46876</strain>
    </source>
</reference>
<keyword evidence="2" id="KW-1185">Reference proteome</keyword>
<protein>
    <submittedName>
        <fullName evidence="1">Uncharacterized protein</fullName>
    </submittedName>
</protein>
<comment type="caution">
    <text evidence="1">The sequence shown here is derived from an EMBL/GenBank/DDBJ whole genome shotgun (WGS) entry which is preliminary data.</text>
</comment>
<gene>
    <name evidence="1" type="ORF">J2Z48_001442</name>
</gene>
<proteinExistence type="predicted"/>
<evidence type="ECO:0000313" key="2">
    <source>
        <dbReference type="Proteomes" id="UP001238450"/>
    </source>
</evidence>
<dbReference type="AlphaFoldDB" id="A0AAJ1TM82"/>
<evidence type="ECO:0000313" key="1">
    <source>
        <dbReference type="EMBL" id="MDQ0417270.1"/>
    </source>
</evidence>
<sequence>MMWEALFLALSLSLPAKFIRRAVDRRSKEK</sequence>
<name>A0AAJ1TM82_9BACL</name>
<dbReference type="EMBL" id="JAUSUV010000005">
    <property type="protein sequence ID" value="MDQ0417270.1"/>
    <property type="molecule type" value="Genomic_DNA"/>
</dbReference>
<dbReference type="Proteomes" id="UP001238450">
    <property type="component" value="Unassembled WGS sequence"/>
</dbReference>
<organism evidence="1 2">
    <name type="scientific">Croceifilum oryzae</name>
    <dbReference type="NCBI Taxonomy" id="1553429"/>
    <lineage>
        <taxon>Bacteria</taxon>
        <taxon>Bacillati</taxon>
        <taxon>Bacillota</taxon>
        <taxon>Bacilli</taxon>
        <taxon>Bacillales</taxon>
        <taxon>Thermoactinomycetaceae</taxon>
        <taxon>Croceifilum</taxon>
    </lineage>
</organism>
<accession>A0AAJ1TM82</accession>